<name>A0A9K3M051_9STRA</name>
<dbReference type="Proteomes" id="UP000693970">
    <property type="component" value="Unassembled WGS sequence"/>
</dbReference>
<organism evidence="2 3">
    <name type="scientific">Nitzschia inconspicua</name>
    <dbReference type="NCBI Taxonomy" id="303405"/>
    <lineage>
        <taxon>Eukaryota</taxon>
        <taxon>Sar</taxon>
        <taxon>Stramenopiles</taxon>
        <taxon>Ochrophyta</taxon>
        <taxon>Bacillariophyta</taxon>
        <taxon>Bacillariophyceae</taxon>
        <taxon>Bacillariophycidae</taxon>
        <taxon>Bacillariales</taxon>
        <taxon>Bacillariaceae</taxon>
        <taxon>Nitzschia</taxon>
    </lineage>
</organism>
<comment type="caution">
    <text evidence="2">The sequence shown here is derived from an EMBL/GenBank/DDBJ whole genome shotgun (WGS) entry which is preliminary data.</text>
</comment>
<dbReference type="EMBL" id="JAGRRH010000004">
    <property type="protein sequence ID" value="KAG7371178.1"/>
    <property type="molecule type" value="Genomic_DNA"/>
</dbReference>
<gene>
    <name evidence="2" type="ORF">IV203_019748</name>
</gene>
<accession>A0A9K3M051</accession>
<sequence length="833" mass="95279">MGQQQSVQIQSEINHPAKSASRSVSATMATQNLNGQKTSENNETNKEFTLKTTISTISSEGHDVVDDYDSTTITVASYEEDDFDTDDEEEEDEELEEFILERKMILQDARNLAIMADFYYSPEKPVAVDGTASARCYFDRVSAVGSETCEEQEERDLVLKEAASLKKLALDYLHPERPVQVSDPTVCARSYFDRYSAPTSYTEENDEAEYQKIMKDLKRLKVTATWYLHPETAIECDGFAMGRNYYSRPSADENEGVDQEIEREYILKDMALLKTTAEWYLKPELPVAVDATCFGRDYFSRPSAAEQSDADGDSLEEHDRILQDLQALKMMAEWYLHPEKPVVTNDATVCARNYFTRASAQGVEEEDTEERAMVLAEAARLKQVAQWYLHPEKPVVTSDPTACARNYFSRASAQGVEEEDAEEREMVLAEAARLKQVAEWYLYPEKSVVNSDPTACARNYFNRASAQGVEEEDVNERERILAEASELKKYADWYFHPEKPVQIDAFATSRNFFSRPSAMEQEEEGISEERKLVLTEAKKLKDVAEWYHCPQKPVLSDGISSGRNYFNRPSAPEEDSDVEERDNILADAKALKRVAEWYYCPDMAVEVDSTACARNFFSRPSASEFENEETIEAQSAILADANKLKEVAEWYYHPETPVFSSIAVTRNYFTRPSAEEQIDVTDQEEREAILADSMQLKKLAINYLHPEIPVVSSINCARNYFDRPSAQGHTDHIHSEGHSINEHGYLHEHHVEHHNTNNKDYYHYHDYGYHHDDDHSHGAQSDHFEMDEDVYHNFHQSMVAHQEHQVQTVPIIKEEGNLSRSPSDVMLFDESAM</sequence>
<feature type="compositionally biased region" description="Polar residues" evidence="1">
    <location>
        <begin position="1"/>
        <end position="13"/>
    </location>
</feature>
<feature type="compositionally biased region" description="Polar residues" evidence="1">
    <location>
        <begin position="20"/>
        <end position="42"/>
    </location>
</feature>
<dbReference type="OrthoDB" id="47329at2759"/>
<evidence type="ECO:0000313" key="2">
    <source>
        <dbReference type="EMBL" id="KAG7371178.1"/>
    </source>
</evidence>
<protein>
    <submittedName>
        <fullName evidence="2">Uncharacterized protein</fullName>
    </submittedName>
</protein>
<evidence type="ECO:0000256" key="1">
    <source>
        <dbReference type="SAM" id="MobiDB-lite"/>
    </source>
</evidence>
<reference evidence="2" key="2">
    <citation type="submission" date="2021-04" db="EMBL/GenBank/DDBJ databases">
        <authorList>
            <person name="Podell S."/>
        </authorList>
    </citation>
    <scope>NUCLEOTIDE SEQUENCE</scope>
    <source>
        <strain evidence="2">Hildebrandi</strain>
    </source>
</reference>
<dbReference type="AlphaFoldDB" id="A0A9K3M051"/>
<keyword evidence="3" id="KW-1185">Reference proteome</keyword>
<evidence type="ECO:0000313" key="3">
    <source>
        <dbReference type="Proteomes" id="UP000693970"/>
    </source>
</evidence>
<feature type="region of interest" description="Disordered" evidence="1">
    <location>
        <begin position="1"/>
        <end position="47"/>
    </location>
</feature>
<proteinExistence type="predicted"/>
<reference evidence="2" key="1">
    <citation type="journal article" date="2021" name="Sci. Rep.">
        <title>Diploid genomic architecture of Nitzschia inconspicua, an elite biomass production diatom.</title>
        <authorList>
            <person name="Oliver A."/>
            <person name="Podell S."/>
            <person name="Pinowska A."/>
            <person name="Traller J.C."/>
            <person name="Smith S.R."/>
            <person name="McClure R."/>
            <person name="Beliaev A."/>
            <person name="Bohutskyi P."/>
            <person name="Hill E.A."/>
            <person name="Rabines A."/>
            <person name="Zheng H."/>
            <person name="Allen L.Z."/>
            <person name="Kuo A."/>
            <person name="Grigoriev I.V."/>
            <person name="Allen A.E."/>
            <person name="Hazlebeck D."/>
            <person name="Allen E.E."/>
        </authorList>
    </citation>
    <scope>NUCLEOTIDE SEQUENCE</scope>
    <source>
        <strain evidence="2">Hildebrandi</strain>
    </source>
</reference>